<dbReference type="CDD" id="cd03892">
    <property type="entry name" value="M20_peptT"/>
    <property type="match status" value="1"/>
</dbReference>
<proteinExistence type="inferred from homology"/>
<feature type="domain" description="Peptidase M20 dimerisation" evidence="10">
    <location>
        <begin position="208"/>
        <end position="311"/>
    </location>
</feature>
<dbReference type="InterPro" id="IPR011650">
    <property type="entry name" value="Peptidase_M20_dimer"/>
</dbReference>
<evidence type="ECO:0000256" key="1">
    <source>
        <dbReference type="ARBA" id="ARBA00000870"/>
    </source>
</evidence>
<protein>
    <recommendedName>
        <fullName evidence="9">Peptidase T</fullName>
        <ecNumber evidence="9">3.4.11.4</ecNumber>
    </recommendedName>
    <alternativeName>
        <fullName evidence="9">Aminotripeptidase</fullName>
        <shortName evidence="9">Tripeptidase</shortName>
    </alternativeName>
    <alternativeName>
        <fullName evidence="9">Tripeptide aminopeptidase</fullName>
    </alternativeName>
</protein>
<dbReference type="Gene3D" id="3.40.630.10">
    <property type="entry name" value="Zn peptidases"/>
    <property type="match status" value="1"/>
</dbReference>
<comment type="subcellular location">
    <subcellularLocation>
        <location evidence="9">Cytoplasm</location>
    </subcellularLocation>
</comment>
<feature type="binding site" evidence="9">
    <location>
        <position position="381"/>
    </location>
    <ligand>
        <name>Zn(2+)</name>
        <dbReference type="ChEBI" id="CHEBI:29105"/>
        <label>2</label>
    </ligand>
</feature>
<dbReference type="PROSITE" id="PS00759">
    <property type="entry name" value="ARGE_DAPE_CPG2_2"/>
    <property type="match status" value="1"/>
</dbReference>
<dbReference type="NCBIfam" id="NF003976">
    <property type="entry name" value="PRK05469.1"/>
    <property type="match status" value="1"/>
</dbReference>
<organism evidence="11 12">
    <name type="scientific">Virgibacillus natechei</name>
    <dbReference type="NCBI Taxonomy" id="1216297"/>
    <lineage>
        <taxon>Bacteria</taxon>
        <taxon>Bacillati</taxon>
        <taxon>Bacillota</taxon>
        <taxon>Bacilli</taxon>
        <taxon>Bacillales</taxon>
        <taxon>Bacillaceae</taxon>
        <taxon>Virgibacillus</taxon>
    </lineage>
</organism>
<dbReference type="PANTHER" id="PTHR42994">
    <property type="entry name" value="PEPTIDASE T"/>
    <property type="match status" value="1"/>
</dbReference>
<dbReference type="InterPro" id="IPR036264">
    <property type="entry name" value="Bact_exopeptidase_dim_dom"/>
</dbReference>
<feature type="binding site" evidence="9">
    <location>
        <position position="142"/>
    </location>
    <ligand>
        <name>Zn(2+)</name>
        <dbReference type="ChEBI" id="CHEBI:29105"/>
        <label>2</label>
    </ligand>
</feature>
<feature type="binding site" evidence="9">
    <location>
        <position position="199"/>
    </location>
    <ligand>
        <name>Zn(2+)</name>
        <dbReference type="ChEBI" id="CHEBI:29105"/>
        <label>1</label>
    </ligand>
</feature>
<evidence type="ECO:0000256" key="8">
    <source>
        <dbReference type="ARBA" id="ARBA00023049"/>
    </source>
</evidence>
<sequence length="409" mass="45837">MKEEIINRFTTYVKMDTQSNEDNQETPSTPGQFELANVLVAELKEIGMDDVTVDANGYVMATLPSNTDKEIPTIGFLAHIDTATDFTGENVKPQLMKDFDGNDLTLNEELNIVLSAKDFPELPRYKGHTLITTDGTTLLGADNKAGIAEIMTAMAYLIKNPAIKHGKVRIAFTPDEEIGRGPHKFDVERFDAKYAYTVDGGPLGELQYESFNAAAAKVSFKGNNVHPGTAKNKMVNAGKMAAEFIRKFPEQEAPEHTEKYEGFYHLLSLNGDVENTNVSYIIRDFDTEKFEARKETMKRFTNELQEKYGEDNVVLEMNDQYYNMREKIEPVMEIVDIAQQAMDNLNIEAAIKPVRGGTDGSQLSYKGLPTPNLFTGGENFHGKYEYISVDNMEKATNVIVEICRLLESK</sequence>
<dbReference type="RefSeq" id="WP_209461718.1">
    <property type="nucleotide sequence ID" value="NZ_CP110224.1"/>
</dbReference>
<feature type="active site" description="Proton acceptor" evidence="9">
    <location>
        <position position="176"/>
    </location>
</feature>
<dbReference type="PIRSF" id="PIRSF037215">
    <property type="entry name" value="Peptidase_M20B"/>
    <property type="match status" value="1"/>
</dbReference>
<evidence type="ECO:0000256" key="2">
    <source>
        <dbReference type="ARBA" id="ARBA00009692"/>
    </source>
</evidence>
<evidence type="ECO:0000256" key="3">
    <source>
        <dbReference type="ARBA" id="ARBA00022438"/>
    </source>
</evidence>
<comment type="similarity">
    <text evidence="2 9">Belongs to the peptidase M20B family.</text>
</comment>
<dbReference type="Pfam" id="PF07687">
    <property type="entry name" value="M20_dimer"/>
    <property type="match status" value="1"/>
</dbReference>
<dbReference type="HAMAP" id="MF_00550">
    <property type="entry name" value="Aminopeptidase_M20"/>
    <property type="match status" value="1"/>
</dbReference>
<dbReference type="EMBL" id="JAGGKX010000002">
    <property type="protein sequence ID" value="MBP1968497.1"/>
    <property type="molecule type" value="Genomic_DNA"/>
</dbReference>
<dbReference type="Gene3D" id="3.30.70.360">
    <property type="match status" value="1"/>
</dbReference>
<keyword evidence="9" id="KW-0963">Cytoplasm</keyword>
<dbReference type="Proteomes" id="UP001519345">
    <property type="component" value="Unassembled WGS sequence"/>
</dbReference>
<feature type="binding site" evidence="9">
    <location>
        <position position="142"/>
    </location>
    <ligand>
        <name>Zn(2+)</name>
        <dbReference type="ChEBI" id="CHEBI:29105"/>
        <label>1</label>
    </ligand>
</feature>
<evidence type="ECO:0000256" key="9">
    <source>
        <dbReference type="HAMAP-Rule" id="MF_00550"/>
    </source>
</evidence>
<dbReference type="GO" id="GO:0045148">
    <property type="term" value="F:tripeptide aminopeptidase activity"/>
    <property type="evidence" value="ECO:0007669"/>
    <property type="project" value="UniProtKB-EC"/>
</dbReference>
<dbReference type="EC" id="3.4.11.4" evidence="9"/>
<feature type="active site" evidence="9">
    <location>
        <position position="81"/>
    </location>
</feature>
<accession>A0ABS4IC36</accession>
<comment type="catalytic activity">
    <reaction evidence="1 9">
        <text>Release of the N-terminal residue from a tripeptide.</text>
        <dbReference type="EC" id="3.4.11.4"/>
    </reaction>
</comment>
<keyword evidence="4 9" id="KW-0645">Protease</keyword>
<evidence type="ECO:0000256" key="7">
    <source>
        <dbReference type="ARBA" id="ARBA00022833"/>
    </source>
</evidence>
<dbReference type="PROSITE" id="PS00758">
    <property type="entry name" value="ARGE_DAPE_CPG2_1"/>
    <property type="match status" value="1"/>
</dbReference>
<gene>
    <name evidence="9" type="primary">pepT</name>
    <name evidence="11" type="ORF">J2Z83_000589</name>
</gene>
<evidence type="ECO:0000256" key="5">
    <source>
        <dbReference type="ARBA" id="ARBA00022723"/>
    </source>
</evidence>
<keyword evidence="8 9" id="KW-0482">Metalloprotease</keyword>
<dbReference type="InterPro" id="IPR001261">
    <property type="entry name" value="ArgE/DapE_CS"/>
</dbReference>
<feature type="binding site" evidence="9">
    <location>
        <position position="79"/>
    </location>
    <ligand>
        <name>Zn(2+)</name>
        <dbReference type="ChEBI" id="CHEBI:29105"/>
        <label>1</label>
    </ligand>
</feature>
<keyword evidence="5 9" id="KW-0479">Metal-binding</keyword>
<evidence type="ECO:0000256" key="4">
    <source>
        <dbReference type="ARBA" id="ARBA00022670"/>
    </source>
</evidence>
<keyword evidence="6 9" id="KW-0378">Hydrolase</keyword>
<comment type="function">
    <text evidence="9">Cleaves the N-terminal amino acid of tripeptides.</text>
</comment>
<evidence type="ECO:0000313" key="12">
    <source>
        <dbReference type="Proteomes" id="UP001519345"/>
    </source>
</evidence>
<dbReference type="PANTHER" id="PTHR42994:SF1">
    <property type="entry name" value="PEPTIDASE T"/>
    <property type="match status" value="1"/>
</dbReference>
<comment type="caution">
    <text evidence="11">The sequence shown here is derived from an EMBL/GenBank/DDBJ whole genome shotgun (WGS) entry which is preliminary data.</text>
</comment>
<keyword evidence="3 9" id="KW-0031">Aminopeptidase</keyword>
<dbReference type="Pfam" id="PF01546">
    <property type="entry name" value="Peptidase_M20"/>
    <property type="match status" value="1"/>
</dbReference>
<dbReference type="InterPro" id="IPR002933">
    <property type="entry name" value="Peptidase_M20"/>
</dbReference>
<evidence type="ECO:0000259" key="10">
    <source>
        <dbReference type="Pfam" id="PF07687"/>
    </source>
</evidence>
<evidence type="ECO:0000313" key="11">
    <source>
        <dbReference type="EMBL" id="MBP1968497.1"/>
    </source>
</evidence>
<keyword evidence="12" id="KW-1185">Reference proteome</keyword>
<name>A0ABS4IC36_9BACI</name>
<dbReference type="NCBIfam" id="NF009920">
    <property type="entry name" value="PRK13381.1"/>
    <property type="match status" value="1"/>
</dbReference>
<reference evidence="11 12" key="1">
    <citation type="submission" date="2021-03" db="EMBL/GenBank/DDBJ databases">
        <title>Genomic Encyclopedia of Type Strains, Phase IV (KMG-IV): sequencing the most valuable type-strain genomes for metagenomic binning, comparative biology and taxonomic classification.</title>
        <authorList>
            <person name="Goeker M."/>
        </authorList>
    </citation>
    <scope>NUCLEOTIDE SEQUENCE [LARGE SCALE GENOMIC DNA]</scope>
    <source>
        <strain evidence="11 12">DSM 25609</strain>
    </source>
</reference>
<dbReference type="NCBIfam" id="TIGR01882">
    <property type="entry name" value="peptidase-T"/>
    <property type="match status" value="1"/>
</dbReference>
<comment type="cofactor">
    <cofactor evidence="9">
        <name>Zn(2+)</name>
        <dbReference type="ChEBI" id="CHEBI:29105"/>
    </cofactor>
    <text evidence="9">Binds 2 Zn(2+) ions per subunit.</text>
</comment>
<dbReference type="SUPFAM" id="SSF53187">
    <property type="entry name" value="Zn-dependent exopeptidases"/>
    <property type="match status" value="1"/>
</dbReference>
<dbReference type="InterPro" id="IPR010161">
    <property type="entry name" value="Peptidase_M20B"/>
</dbReference>
<feature type="binding site" evidence="9">
    <location>
        <position position="177"/>
    </location>
    <ligand>
        <name>Zn(2+)</name>
        <dbReference type="ChEBI" id="CHEBI:29105"/>
        <label>2</label>
    </ligand>
</feature>
<keyword evidence="7 9" id="KW-0862">Zinc</keyword>
<evidence type="ECO:0000256" key="6">
    <source>
        <dbReference type="ARBA" id="ARBA00022801"/>
    </source>
</evidence>
<dbReference type="SUPFAM" id="SSF55031">
    <property type="entry name" value="Bacterial exopeptidase dimerisation domain"/>
    <property type="match status" value="1"/>
</dbReference>